<dbReference type="Proteomes" id="UP000019141">
    <property type="component" value="Unassembled WGS sequence"/>
</dbReference>
<dbReference type="InterPro" id="IPR039420">
    <property type="entry name" value="WalR-like"/>
</dbReference>
<name>W4LC92_ENTF1</name>
<dbReference type="InterPro" id="IPR001789">
    <property type="entry name" value="Sig_transdc_resp-reg_receiver"/>
</dbReference>
<evidence type="ECO:0000256" key="2">
    <source>
        <dbReference type="ARBA" id="ARBA00023012"/>
    </source>
</evidence>
<keyword evidence="9" id="KW-1185">Reference proteome</keyword>
<evidence type="ECO:0000256" key="4">
    <source>
        <dbReference type="ARBA" id="ARBA00023125"/>
    </source>
</evidence>
<evidence type="ECO:0000313" key="9">
    <source>
        <dbReference type="Proteomes" id="UP000019141"/>
    </source>
</evidence>
<dbReference type="SUPFAM" id="SSF52172">
    <property type="entry name" value="CheY-like"/>
    <property type="match status" value="1"/>
</dbReference>
<feature type="domain" description="Response regulatory" evidence="7">
    <location>
        <begin position="10"/>
        <end position="126"/>
    </location>
</feature>
<dbReference type="Gene3D" id="3.60.40.10">
    <property type="entry name" value="PPM-type phosphatase domain"/>
    <property type="match status" value="1"/>
</dbReference>
<dbReference type="GO" id="GO:0000156">
    <property type="term" value="F:phosphorelay response regulator activity"/>
    <property type="evidence" value="ECO:0007669"/>
    <property type="project" value="TreeGrafter"/>
</dbReference>
<evidence type="ECO:0000256" key="1">
    <source>
        <dbReference type="ARBA" id="ARBA00022553"/>
    </source>
</evidence>
<dbReference type="GO" id="GO:0000976">
    <property type="term" value="F:transcription cis-regulatory region binding"/>
    <property type="evidence" value="ECO:0007669"/>
    <property type="project" value="TreeGrafter"/>
</dbReference>
<dbReference type="Gene3D" id="3.40.50.2300">
    <property type="match status" value="1"/>
</dbReference>
<dbReference type="SMART" id="SM00448">
    <property type="entry name" value="REC"/>
    <property type="match status" value="1"/>
</dbReference>
<dbReference type="GO" id="GO:0032993">
    <property type="term" value="C:protein-DNA complex"/>
    <property type="evidence" value="ECO:0007669"/>
    <property type="project" value="TreeGrafter"/>
</dbReference>
<dbReference type="EMBL" id="AZHW01000982">
    <property type="protein sequence ID" value="ETW94941.1"/>
    <property type="molecule type" value="Genomic_DNA"/>
</dbReference>
<proteinExistence type="predicted"/>
<dbReference type="GO" id="GO:0006355">
    <property type="term" value="P:regulation of DNA-templated transcription"/>
    <property type="evidence" value="ECO:0007669"/>
    <property type="project" value="TreeGrafter"/>
</dbReference>
<evidence type="ECO:0000313" key="8">
    <source>
        <dbReference type="EMBL" id="ETW94941.1"/>
    </source>
</evidence>
<dbReference type="HOGENOM" id="CLU_1357132_0_0_7"/>
<evidence type="ECO:0000256" key="3">
    <source>
        <dbReference type="ARBA" id="ARBA00023015"/>
    </source>
</evidence>
<dbReference type="PANTHER" id="PTHR48111">
    <property type="entry name" value="REGULATOR OF RPOS"/>
    <property type="match status" value="1"/>
</dbReference>
<accession>W4LC92</accession>
<gene>
    <name evidence="8" type="ORF">ETSY1_32730</name>
</gene>
<feature type="non-terminal residue" evidence="8">
    <location>
        <position position="202"/>
    </location>
</feature>
<dbReference type="AlphaFoldDB" id="W4LC92"/>
<keyword evidence="4" id="KW-0238">DNA-binding</keyword>
<dbReference type="GO" id="GO:0005829">
    <property type="term" value="C:cytosol"/>
    <property type="evidence" value="ECO:0007669"/>
    <property type="project" value="TreeGrafter"/>
</dbReference>
<keyword evidence="3" id="KW-0805">Transcription regulation</keyword>
<dbReference type="InterPro" id="IPR036457">
    <property type="entry name" value="PPM-type-like_dom_sf"/>
</dbReference>
<dbReference type="InterPro" id="IPR011006">
    <property type="entry name" value="CheY-like_superfamily"/>
</dbReference>
<keyword evidence="1 6" id="KW-0597">Phosphoprotein</keyword>
<dbReference type="PROSITE" id="PS50110">
    <property type="entry name" value="RESPONSE_REGULATORY"/>
    <property type="match status" value="1"/>
</dbReference>
<feature type="modified residue" description="4-aspartylphosphate" evidence="6">
    <location>
        <position position="59"/>
    </location>
</feature>
<dbReference type="Pfam" id="PF00072">
    <property type="entry name" value="Response_reg"/>
    <property type="match status" value="1"/>
</dbReference>
<evidence type="ECO:0000256" key="5">
    <source>
        <dbReference type="ARBA" id="ARBA00023163"/>
    </source>
</evidence>
<evidence type="ECO:0000256" key="6">
    <source>
        <dbReference type="PROSITE-ProRule" id="PRU00169"/>
    </source>
</evidence>
<reference evidence="8 9" key="1">
    <citation type="journal article" date="2014" name="Nature">
        <title>An environmental bacterial taxon with a large and distinct metabolic repertoire.</title>
        <authorList>
            <person name="Wilson M.C."/>
            <person name="Mori T."/>
            <person name="Ruckert C."/>
            <person name="Uria A.R."/>
            <person name="Helf M.J."/>
            <person name="Takada K."/>
            <person name="Gernert C."/>
            <person name="Steffens U.A."/>
            <person name="Heycke N."/>
            <person name="Schmitt S."/>
            <person name="Rinke C."/>
            <person name="Helfrich E.J."/>
            <person name="Brachmann A.O."/>
            <person name="Gurgui C."/>
            <person name="Wakimoto T."/>
            <person name="Kracht M."/>
            <person name="Crusemann M."/>
            <person name="Hentschel U."/>
            <person name="Abe I."/>
            <person name="Matsunaga S."/>
            <person name="Kalinowski J."/>
            <person name="Takeyama H."/>
            <person name="Piel J."/>
        </authorList>
    </citation>
    <scope>NUCLEOTIDE SEQUENCE [LARGE SCALE GENOMIC DNA]</scope>
    <source>
        <strain evidence="9">TSY1</strain>
    </source>
</reference>
<evidence type="ECO:0000259" key="7">
    <source>
        <dbReference type="PROSITE" id="PS50110"/>
    </source>
</evidence>
<protein>
    <recommendedName>
        <fullName evidence="7">Response regulatory domain-containing protein</fullName>
    </recommendedName>
</protein>
<organism evidence="8 9">
    <name type="scientific">Entotheonella factor</name>
    <dbReference type="NCBI Taxonomy" id="1429438"/>
    <lineage>
        <taxon>Bacteria</taxon>
        <taxon>Pseudomonadati</taxon>
        <taxon>Nitrospinota/Tectimicrobiota group</taxon>
        <taxon>Candidatus Tectimicrobiota</taxon>
        <taxon>Candidatus Entotheonellia</taxon>
        <taxon>Candidatus Entotheonellales</taxon>
        <taxon>Candidatus Entotheonellaceae</taxon>
        <taxon>Candidatus Entotheonella</taxon>
    </lineage>
</organism>
<dbReference type="CDD" id="cd17574">
    <property type="entry name" value="REC_OmpR"/>
    <property type="match status" value="1"/>
</dbReference>
<keyword evidence="5" id="KW-0804">Transcription</keyword>
<dbReference type="PANTHER" id="PTHR48111:SF1">
    <property type="entry name" value="TWO-COMPONENT RESPONSE REGULATOR ORR33"/>
    <property type="match status" value="1"/>
</dbReference>
<keyword evidence="2" id="KW-0902">Two-component regulatory system</keyword>
<comment type="caution">
    <text evidence="8">The sequence shown here is derived from an EMBL/GenBank/DDBJ whole genome shotgun (WGS) entry which is preliminary data.</text>
</comment>
<sequence length="202" mass="22935">MTKQKKVPTKTLIVEDDPHIQKFLYTLLQTRGHIVTTCSDAESAWKLCQNNLYSLIVLDYLLPGMDGLQLCRQIRTLHHGDRSIILVFTGCNQPENLKAVLDAGADDYLTKPSELALLEIRFSIAEQQAEELNKRKKTEAALADARQYELDIGANIQQTLLLNQCLQNIPGLDVATLSWPSEQIGGDFYEFVFYENIFDVWC</sequence>